<sequence precursor="true">MLRPLLITAFTFSLLTQLISPLASYAVAEQNQRPNLLFVIADDCTHLDLGCYGGQAHTPNIDRLAEQGLRFTRCFQTTAMCSPTRHTLYTGLYPVKSGAWTNHTFVYPDVSSIAHDLKPLGYRVALSGKTHINPPSAFPFEYSALPKKNQSRESVIDFQAVEKLFSDSKAAGTRFALFACSNEPHGPYTKGKEYRKRYDLATLKLRPNFVDTPATRIEYRNYLAEITFFDAEVGRLLKLLKRHGHADNTLVVVVSEQGSAFPGGKWTCYDKGLQSAMIARLPGKIAANRTTAAMVEYVDLVPTFVEVAGGQPRGELDGRSFLPVLSGETDQHKSVVYGVQTSRGIFNGPPHYAIRSIRNDRFKLVLNLSHEQTFQNYVVKHPFFLEWKQKAATGDAHAAARVKAHSTRPAIEFYDVLNDPLEMHNLAEATEHADTIQQLRDQLQDWMKSQGDRGLETELEAYTRMTRGNPEVKKFHDTHGLVNETLFGQPRPAGKPLFSKDSQ</sequence>
<accession>A0A517T2L0</accession>
<dbReference type="GO" id="GO:0004065">
    <property type="term" value="F:arylsulfatase activity"/>
    <property type="evidence" value="ECO:0007669"/>
    <property type="project" value="UniProtKB-EC"/>
</dbReference>
<evidence type="ECO:0000313" key="4">
    <source>
        <dbReference type="Proteomes" id="UP000315003"/>
    </source>
</evidence>
<name>A0A517T2L0_9BACT</name>
<evidence type="ECO:0000313" key="3">
    <source>
        <dbReference type="EMBL" id="QDT62615.1"/>
    </source>
</evidence>
<organism evidence="3 4">
    <name type="scientific">Stieleria bergensis</name>
    <dbReference type="NCBI Taxonomy" id="2528025"/>
    <lineage>
        <taxon>Bacteria</taxon>
        <taxon>Pseudomonadati</taxon>
        <taxon>Planctomycetota</taxon>
        <taxon>Planctomycetia</taxon>
        <taxon>Pirellulales</taxon>
        <taxon>Pirellulaceae</taxon>
        <taxon>Stieleria</taxon>
    </lineage>
</organism>
<dbReference type="RefSeq" id="WP_145277483.1">
    <property type="nucleotide sequence ID" value="NZ_CP036272.1"/>
</dbReference>
<dbReference type="EC" id="3.1.6.1" evidence="3"/>
<dbReference type="Gene3D" id="3.40.720.10">
    <property type="entry name" value="Alkaline Phosphatase, subunit A"/>
    <property type="match status" value="1"/>
</dbReference>
<proteinExistence type="predicted"/>
<dbReference type="InterPro" id="IPR000917">
    <property type="entry name" value="Sulfatase_N"/>
</dbReference>
<dbReference type="PANTHER" id="PTHR43751:SF1">
    <property type="entry name" value="SULFATASE ATSG-RELATED"/>
    <property type="match status" value="1"/>
</dbReference>
<keyword evidence="1" id="KW-0732">Signal</keyword>
<feature type="domain" description="Sulfatase N-terminal" evidence="2">
    <location>
        <begin position="34"/>
        <end position="309"/>
    </location>
</feature>
<feature type="chain" id="PRO_5021901235" evidence="1">
    <location>
        <begin position="29"/>
        <end position="503"/>
    </location>
</feature>
<dbReference type="InterPro" id="IPR017850">
    <property type="entry name" value="Alkaline_phosphatase_core_sf"/>
</dbReference>
<protein>
    <submittedName>
        <fullName evidence="3">Arylsulfatase</fullName>
        <ecNumber evidence="3">3.1.6.1</ecNumber>
    </submittedName>
</protein>
<dbReference type="EMBL" id="CP036272">
    <property type="protein sequence ID" value="QDT62615.1"/>
    <property type="molecule type" value="Genomic_DNA"/>
</dbReference>
<dbReference type="OrthoDB" id="9803751at2"/>
<keyword evidence="3" id="KW-0378">Hydrolase</keyword>
<reference evidence="3 4" key="1">
    <citation type="submission" date="2019-02" db="EMBL/GenBank/DDBJ databases">
        <title>Deep-cultivation of Planctomycetes and their phenomic and genomic characterization uncovers novel biology.</title>
        <authorList>
            <person name="Wiegand S."/>
            <person name="Jogler M."/>
            <person name="Boedeker C."/>
            <person name="Pinto D."/>
            <person name="Vollmers J."/>
            <person name="Rivas-Marin E."/>
            <person name="Kohn T."/>
            <person name="Peeters S.H."/>
            <person name="Heuer A."/>
            <person name="Rast P."/>
            <person name="Oberbeckmann S."/>
            <person name="Bunk B."/>
            <person name="Jeske O."/>
            <person name="Meyerdierks A."/>
            <person name="Storesund J.E."/>
            <person name="Kallscheuer N."/>
            <person name="Luecker S."/>
            <person name="Lage O.M."/>
            <person name="Pohl T."/>
            <person name="Merkel B.J."/>
            <person name="Hornburger P."/>
            <person name="Mueller R.-W."/>
            <person name="Bruemmer F."/>
            <person name="Labrenz M."/>
            <person name="Spormann A.M."/>
            <person name="Op den Camp H."/>
            <person name="Overmann J."/>
            <person name="Amann R."/>
            <person name="Jetten M.S.M."/>
            <person name="Mascher T."/>
            <person name="Medema M.H."/>
            <person name="Devos D.P."/>
            <person name="Kaster A.-K."/>
            <person name="Ovreas L."/>
            <person name="Rohde M."/>
            <person name="Galperin M.Y."/>
            <person name="Jogler C."/>
        </authorList>
    </citation>
    <scope>NUCLEOTIDE SEQUENCE [LARGE SCALE GENOMIC DNA]</scope>
    <source>
        <strain evidence="3 4">SV_7m_r</strain>
    </source>
</reference>
<evidence type="ECO:0000256" key="1">
    <source>
        <dbReference type="SAM" id="SignalP"/>
    </source>
</evidence>
<dbReference type="SUPFAM" id="SSF53649">
    <property type="entry name" value="Alkaline phosphatase-like"/>
    <property type="match status" value="1"/>
</dbReference>
<keyword evidence="4" id="KW-1185">Reference proteome</keyword>
<dbReference type="PANTHER" id="PTHR43751">
    <property type="entry name" value="SULFATASE"/>
    <property type="match status" value="1"/>
</dbReference>
<gene>
    <name evidence="3" type="primary">atsA_87</name>
    <name evidence="3" type="ORF">SV7mr_51650</name>
</gene>
<dbReference type="AlphaFoldDB" id="A0A517T2L0"/>
<feature type="signal peptide" evidence="1">
    <location>
        <begin position="1"/>
        <end position="28"/>
    </location>
</feature>
<evidence type="ECO:0000259" key="2">
    <source>
        <dbReference type="Pfam" id="PF00884"/>
    </source>
</evidence>
<dbReference type="InterPro" id="IPR052701">
    <property type="entry name" value="GAG_Ulvan_Degrading_Sulfatases"/>
</dbReference>
<dbReference type="CDD" id="cd16027">
    <property type="entry name" value="SGSH"/>
    <property type="match status" value="1"/>
</dbReference>
<dbReference type="Pfam" id="PF00884">
    <property type="entry name" value="Sulfatase"/>
    <property type="match status" value="1"/>
</dbReference>
<dbReference type="Proteomes" id="UP000315003">
    <property type="component" value="Chromosome"/>
</dbReference>